<dbReference type="InterPro" id="IPR029052">
    <property type="entry name" value="Metallo-depent_PP-like"/>
</dbReference>
<dbReference type="AlphaFoldDB" id="A0A2S7SY97"/>
<dbReference type="Pfam" id="PF00149">
    <property type="entry name" value="Metallophos"/>
    <property type="match status" value="1"/>
</dbReference>
<evidence type="ECO:0000259" key="1">
    <source>
        <dbReference type="Pfam" id="PF00149"/>
    </source>
</evidence>
<dbReference type="Proteomes" id="UP000239872">
    <property type="component" value="Unassembled WGS sequence"/>
</dbReference>
<dbReference type="PANTHER" id="PTHR42850">
    <property type="entry name" value="METALLOPHOSPHOESTERASE"/>
    <property type="match status" value="1"/>
</dbReference>
<organism evidence="2 3">
    <name type="scientific">Flavipsychrobacter stenotrophus</name>
    <dbReference type="NCBI Taxonomy" id="2077091"/>
    <lineage>
        <taxon>Bacteria</taxon>
        <taxon>Pseudomonadati</taxon>
        <taxon>Bacteroidota</taxon>
        <taxon>Chitinophagia</taxon>
        <taxon>Chitinophagales</taxon>
        <taxon>Chitinophagaceae</taxon>
        <taxon>Flavipsychrobacter</taxon>
    </lineage>
</organism>
<feature type="domain" description="Calcineurin-like phosphoesterase" evidence="1">
    <location>
        <begin position="5"/>
        <end position="191"/>
    </location>
</feature>
<dbReference type="Gene3D" id="3.60.21.10">
    <property type="match status" value="1"/>
</dbReference>
<dbReference type="PANTHER" id="PTHR42850:SF4">
    <property type="entry name" value="ZINC-DEPENDENT ENDOPOLYPHOSPHATASE"/>
    <property type="match status" value="1"/>
</dbReference>
<dbReference type="CDD" id="cd00144">
    <property type="entry name" value="MPP_PPP_family"/>
    <property type="match status" value="1"/>
</dbReference>
<dbReference type="GO" id="GO:0008803">
    <property type="term" value="F:bis(5'-nucleosyl)-tetraphosphatase (symmetrical) activity"/>
    <property type="evidence" value="ECO:0007669"/>
    <property type="project" value="TreeGrafter"/>
</dbReference>
<sequence>MQQQRTFVVGDIHGALAALQQVIAALKLKDNDQLIFLGDYVDGWPESAQVIDYLIELDTQYDCIFIKGNHDLWCAEWLNGGAPDTTWLFHGGIATVDSYKGISAERKLKHIAFFNKLINYYEDDHSRLFIHAGFASMHGPSKEPFESNYSWDRTLWEVARTMDTRIAKDSKLYPKRLLLYDEIFIGHTPTLYYDVEEPMQGCNVWNIDTGAAFYGKLSAMNVDTKQYWQSLIVQELYPGHKGRNK</sequence>
<evidence type="ECO:0000313" key="3">
    <source>
        <dbReference type="Proteomes" id="UP000239872"/>
    </source>
</evidence>
<dbReference type="RefSeq" id="WP_105038574.1">
    <property type="nucleotide sequence ID" value="NZ_PPSL01000002.1"/>
</dbReference>
<dbReference type="GO" id="GO:0016791">
    <property type="term" value="F:phosphatase activity"/>
    <property type="evidence" value="ECO:0007669"/>
    <property type="project" value="TreeGrafter"/>
</dbReference>
<dbReference type="InterPro" id="IPR050126">
    <property type="entry name" value="Ap4A_hydrolase"/>
</dbReference>
<evidence type="ECO:0000313" key="2">
    <source>
        <dbReference type="EMBL" id="PQJ11694.1"/>
    </source>
</evidence>
<dbReference type="GO" id="GO:0110154">
    <property type="term" value="P:RNA decapping"/>
    <property type="evidence" value="ECO:0007669"/>
    <property type="project" value="TreeGrafter"/>
</dbReference>
<protein>
    <submittedName>
        <fullName evidence="2">Serine/threonine protein phosphatase</fullName>
    </submittedName>
</protein>
<dbReference type="OrthoDB" id="9808081at2"/>
<dbReference type="SUPFAM" id="SSF56300">
    <property type="entry name" value="Metallo-dependent phosphatases"/>
    <property type="match status" value="1"/>
</dbReference>
<dbReference type="GO" id="GO:0005737">
    <property type="term" value="C:cytoplasm"/>
    <property type="evidence" value="ECO:0007669"/>
    <property type="project" value="TreeGrafter"/>
</dbReference>
<accession>A0A2S7SY97</accession>
<dbReference type="EMBL" id="PPSL01000002">
    <property type="protein sequence ID" value="PQJ11694.1"/>
    <property type="molecule type" value="Genomic_DNA"/>
</dbReference>
<reference evidence="2 3" key="1">
    <citation type="submission" date="2018-01" db="EMBL/GenBank/DDBJ databases">
        <title>A novel member of the phylum Bacteroidetes isolated from glacier ice.</title>
        <authorList>
            <person name="Liu Q."/>
            <person name="Xin Y.-H."/>
        </authorList>
    </citation>
    <scope>NUCLEOTIDE SEQUENCE [LARGE SCALE GENOMIC DNA]</scope>
    <source>
        <strain evidence="2 3">RB1R16</strain>
    </source>
</reference>
<keyword evidence="3" id="KW-1185">Reference proteome</keyword>
<dbReference type="InterPro" id="IPR004843">
    <property type="entry name" value="Calcineurin-like_PHP"/>
</dbReference>
<gene>
    <name evidence="2" type="ORF">CJD36_007830</name>
</gene>
<name>A0A2S7SY97_9BACT</name>
<proteinExistence type="predicted"/>
<comment type="caution">
    <text evidence="2">The sequence shown here is derived from an EMBL/GenBank/DDBJ whole genome shotgun (WGS) entry which is preliminary data.</text>
</comment>